<organism evidence="1 2">
    <name type="scientific">Daphnia magna</name>
    <dbReference type="NCBI Taxonomy" id="35525"/>
    <lineage>
        <taxon>Eukaryota</taxon>
        <taxon>Metazoa</taxon>
        <taxon>Ecdysozoa</taxon>
        <taxon>Arthropoda</taxon>
        <taxon>Crustacea</taxon>
        <taxon>Branchiopoda</taxon>
        <taxon>Diplostraca</taxon>
        <taxon>Cladocera</taxon>
        <taxon>Anomopoda</taxon>
        <taxon>Daphniidae</taxon>
        <taxon>Daphnia</taxon>
    </lineage>
</organism>
<keyword evidence="2" id="KW-1185">Reference proteome</keyword>
<proteinExistence type="predicted"/>
<protein>
    <submittedName>
        <fullName evidence="1">Uncharacterized protein</fullName>
    </submittedName>
</protein>
<dbReference type="Proteomes" id="UP001234178">
    <property type="component" value="Unassembled WGS sequence"/>
</dbReference>
<evidence type="ECO:0000313" key="1">
    <source>
        <dbReference type="EMBL" id="KAK4013602.1"/>
    </source>
</evidence>
<gene>
    <name evidence="1" type="ORF">OUZ56_026155</name>
</gene>
<dbReference type="EMBL" id="JAOYFB010000004">
    <property type="protein sequence ID" value="KAK4013602.1"/>
    <property type="molecule type" value="Genomic_DNA"/>
</dbReference>
<reference evidence="1 2" key="1">
    <citation type="journal article" date="2023" name="Nucleic Acids Res.">
        <title>The hologenome of Daphnia magna reveals possible DNA methylation and microbiome-mediated evolution of the host genome.</title>
        <authorList>
            <person name="Chaturvedi A."/>
            <person name="Li X."/>
            <person name="Dhandapani V."/>
            <person name="Marshall H."/>
            <person name="Kissane S."/>
            <person name="Cuenca-Cambronero M."/>
            <person name="Asole G."/>
            <person name="Calvet F."/>
            <person name="Ruiz-Romero M."/>
            <person name="Marangio P."/>
            <person name="Guigo R."/>
            <person name="Rago D."/>
            <person name="Mirbahai L."/>
            <person name="Eastwood N."/>
            <person name="Colbourne J.K."/>
            <person name="Zhou J."/>
            <person name="Mallon E."/>
            <person name="Orsini L."/>
        </authorList>
    </citation>
    <scope>NUCLEOTIDE SEQUENCE [LARGE SCALE GENOMIC DNA]</scope>
    <source>
        <strain evidence="1">LRV0_1</strain>
    </source>
</reference>
<sequence>MPMLSKNPKISTCQPAYHHINYPKEWPPRSILNIYPMLSEFTALEPNLFKAHPDYFAQRKIPRPWSIAPHKTSYFPMPKKEAMENQIDQTNKAKKLW</sequence>
<comment type="caution">
    <text evidence="1">The sequence shown here is derived from an EMBL/GenBank/DDBJ whole genome shotgun (WGS) entry which is preliminary data.</text>
</comment>
<accession>A0ABQ9ZL18</accession>
<name>A0ABQ9ZL18_9CRUS</name>
<evidence type="ECO:0000313" key="2">
    <source>
        <dbReference type="Proteomes" id="UP001234178"/>
    </source>
</evidence>